<keyword evidence="3" id="KW-1185">Reference proteome</keyword>
<evidence type="ECO:0000313" key="2">
    <source>
        <dbReference type="EMBL" id="RWR08907.1"/>
    </source>
</evidence>
<evidence type="ECO:0000313" key="3">
    <source>
        <dbReference type="Proteomes" id="UP000285710"/>
    </source>
</evidence>
<dbReference type="Proteomes" id="UP000285710">
    <property type="component" value="Unassembled WGS sequence"/>
</dbReference>
<feature type="transmembrane region" description="Helical" evidence="1">
    <location>
        <begin position="12"/>
        <end position="32"/>
    </location>
</feature>
<accession>A0A443IQH9</accession>
<reference evidence="2 3" key="2">
    <citation type="submission" date="2019-01" db="EMBL/GenBank/DDBJ databases">
        <authorList>
            <person name="Li Y."/>
        </authorList>
    </citation>
    <scope>NUCLEOTIDE SEQUENCE [LARGE SCALE GENOMIC DNA]</scope>
    <source>
        <strain evidence="2 3">2D-5</strain>
    </source>
</reference>
<keyword evidence="1" id="KW-0812">Transmembrane</keyword>
<dbReference type="GO" id="GO:0005886">
    <property type="term" value="C:plasma membrane"/>
    <property type="evidence" value="ECO:0007669"/>
    <property type="project" value="TreeGrafter"/>
</dbReference>
<name>A0A443IQH9_9RHOB</name>
<feature type="transmembrane region" description="Helical" evidence="1">
    <location>
        <begin position="103"/>
        <end position="121"/>
    </location>
</feature>
<dbReference type="AlphaFoldDB" id="A0A443IQH9"/>
<dbReference type="PANTHER" id="PTHR35813">
    <property type="entry name" value="INNER MEMBRANE PROTEIN YBAN"/>
    <property type="match status" value="1"/>
</dbReference>
<dbReference type="PANTHER" id="PTHR35813:SF1">
    <property type="entry name" value="INNER MEMBRANE PROTEIN YBAN"/>
    <property type="match status" value="1"/>
</dbReference>
<dbReference type="RefSeq" id="WP_128270313.1">
    <property type="nucleotide sequence ID" value="NZ_SAUW01000016.1"/>
</dbReference>
<comment type="caution">
    <text evidence="2">The sequence shown here is derived from an EMBL/GenBank/DDBJ whole genome shotgun (WGS) entry which is preliminary data.</text>
</comment>
<organism evidence="2 3">
    <name type="scientific">Paenirhodobacter populi</name>
    <dbReference type="NCBI Taxonomy" id="2306993"/>
    <lineage>
        <taxon>Bacteria</taxon>
        <taxon>Pseudomonadati</taxon>
        <taxon>Pseudomonadota</taxon>
        <taxon>Alphaproteobacteria</taxon>
        <taxon>Rhodobacterales</taxon>
        <taxon>Rhodobacter group</taxon>
        <taxon>Paenirhodobacter</taxon>
    </lineage>
</organism>
<evidence type="ECO:0000256" key="1">
    <source>
        <dbReference type="SAM" id="Phobius"/>
    </source>
</evidence>
<gene>
    <name evidence="2" type="ORF">D2T33_15225</name>
</gene>
<reference evidence="2 3" key="1">
    <citation type="submission" date="2019-01" db="EMBL/GenBank/DDBJ databases">
        <title>Sinorhodobacter populi sp. nov. isolated from the symptomatic bark tissue of Populus euramericana canker.</title>
        <authorList>
            <person name="Xu G."/>
        </authorList>
    </citation>
    <scope>NUCLEOTIDE SEQUENCE [LARGE SCALE GENOMIC DNA]</scope>
    <source>
        <strain evidence="2 3">2D-5</strain>
    </source>
</reference>
<sequence length="126" mass="13709">MRRLSAPLVKALFATLGLIAVALGFIGLFLPVMPTTPFLIVAAACFARSSTRLEAWLLARPYFGPLLVNWRERGAIPRYAKWMALGGSSMGFGLFMLTAQPGLWLAVMTGGVIAASMLYVFSRPDR</sequence>
<dbReference type="EMBL" id="SAUW01000016">
    <property type="protein sequence ID" value="RWR08907.1"/>
    <property type="molecule type" value="Genomic_DNA"/>
</dbReference>
<dbReference type="InterPro" id="IPR007401">
    <property type="entry name" value="DUF454"/>
</dbReference>
<dbReference type="Pfam" id="PF04304">
    <property type="entry name" value="DUF454"/>
    <property type="match status" value="1"/>
</dbReference>
<keyword evidence="1" id="KW-0472">Membrane</keyword>
<protein>
    <submittedName>
        <fullName evidence="2">DUF454 domain-containing protein</fullName>
    </submittedName>
</protein>
<proteinExistence type="predicted"/>
<dbReference type="PIRSF" id="PIRSF016789">
    <property type="entry name" value="DUF454"/>
    <property type="match status" value="1"/>
</dbReference>
<keyword evidence="1" id="KW-1133">Transmembrane helix</keyword>